<evidence type="ECO:0000313" key="2">
    <source>
        <dbReference type="EMBL" id="KAF4342824.1"/>
    </source>
</evidence>
<protein>
    <submittedName>
        <fullName evidence="2">Uncharacterized protein</fullName>
    </submittedName>
</protein>
<proteinExistence type="predicted"/>
<reference evidence="2" key="1">
    <citation type="journal article" date="2017" name="Mycologia">
        <title>Fusarium algeriense, sp. nov., a novel toxigenic crown rot pathogen of durum wheat from Algeria is nested in the Fusarium burgessii species complex.</title>
        <authorList>
            <person name="Laraba I."/>
            <person name="Keddad A."/>
            <person name="Boureghda H."/>
            <person name="Abdallah N."/>
            <person name="Vaughan M.M."/>
            <person name="Proctor R.H."/>
            <person name="Busman M."/>
            <person name="O'Donnell K."/>
        </authorList>
    </citation>
    <scope>NUCLEOTIDE SEQUENCE</scope>
    <source>
        <strain evidence="2">NRRL 25174</strain>
    </source>
</reference>
<reference evidence="2" key="2">
    <citation type="submission" date="2020-02" db="EMBL/GenBank/DDBJ databases">
        <title>Identification and distribution of gene clusters putatively required for synthesis of sphingolipid metabolism inhibitors in phylogenetically diverse species of the filamentous fungus Fusarium.</title>
        <authorList>
            <person name="Kim H.-S."/>
            <person name="Busman M."/>
            <person name="Brown D.W."/>
            <person name="Divon H."/>
            <person name="Uhlig S."/>
            <person name="Proctor R.H."/>
        </authorList>
    </citation>
    <scope>NUCLEOTIDE SEQUENCE</scope>
    <source>
        <strain evidence="2">NRRL 25174</strain>
    </source>
</reference>
<accession>A0A9P5E1M7</accession>
<comment type="caution">
    <text evidence="2">The sequence shown here is derived from an EMBL/GenBank/DDBJ whole genome shotgun (WGS) entry which is preliminary data.</text>
</comment>
<sequence length="580" mass="66920">MSPTSIQRCIDQLEILAPAIEEMDFEFQKTRNAVQNDSAAKRSLEYSRKAVETLDTLVRDMEKQISAANKSRRLVAQLKVRVKKHVIEDHQQRLTSALQLLSLSQQTYLIALSRAQPEMIVSEIQNCMKLESQKQLSSGTEDDKQDRETDVKQVAKSPGYLKRSASRGFNFWSAKKPMPPSRSGFLGTLAFQSYEVVEKPSIRYIPATARFFQARLQIPWFLQSSWDLTVLRASSGWTFQLNTWNIRPEDAEIFKAVGLGNARWITELVKSKEASLYDRTPWGSSLLMHALWSSQIESIRVLVSLGMSTLDINLTEMLNSILLWSWSDLESVYPLESVRIWAEEIGGITDDECMEDGVSGTFWQLRNFHKLLPSPRALHQLIGSLDWSDVDPAIPLEMLRSGLVLASDFTPCHCSSKPDQDRRSYLQNFIWQYFHALLNRDRSFQDWRSLTRKIFIGLSAWDIVHPHYVRPQNLVGVLRALWQRQFALLSFERWIQMAMRLWLEDLADAKIDLEEYMKWEMVYSREYREDKTTGGLEMTILPGMRIPESGPSLSIISFGQNPEDWRFSWDPCVEELSASV</sequence>
<keyword evidence="3" id="KW-1185">Reference proteome</keyword>
<dbReference type="AlphaFoldDB" id="A0A9P5E1M7"/>
<gene>
    <name evidence="2" type="ORF">FBEOM_3233</name>
</gene>
<dbReference type="OrthoDB" id="3200163at2759"/>
<evidence type="ECO:0000256" key="1">
    <source>
        <dbReference type="SAM" id="MobiDB-lite"/>
    </source>
</evidence>
<organism evidence="2 3">
    <name type="scientific">Fusarium beomiforme</name>
    <dbReference type="NCBI Taxonomy" id="44412"/>
    <lineage>
        <taxon>Eukaryota</taxon>
        <taxon>Fungi</taxon>
        <taxon>Dikarya</taxon>
        <taxon>Ascomycota</taxon>
        <taxon>Pezizomycotina</taxon>
        <taxon>Sordariomycetes</taxon>
        <taxon>Hypocreomycetidae</taxon>
        <taxon>Hypocreales</taxon>
        <taxon>Nectriaceae</taxon>
        <taxon>Fusarium</taxon>
        <taxon>Fusarium burgessii species complex</taxon>
    </lineage>
</organism>
<evidence type="ECO:0000313" key="3">
    <source>
        <dbReference type="Proteomes" id="UP000730481"/>
    </source>
</evidence>
<name>A0A9P5E1M7_9HYPO</name>
<feature type="region of interest" description="Disordered" evidence="1">
    <location>
        <begin position="135"/>
        <end position="156"/>
    </location>
</feature>
<dbReference type="Proteomes" id="UP000730481">
    <property type="component" value="Unassembled WGS sequence"/>
</dbReference>
<dbReference type="EMBL" id="PVQB02000119">
    <property type="protein sequence ID" value="KAF4342824.1"/>
    <property type="molecule type" value="Genomic_DNA"/>
</dbReference>
<feature type="compositionally biased region" description="Basic and acidic residues" evidence="1">
    <location>
        <begin position="141"/>
        <end position="153"/>
    </location>
</feature>